<protein>
    <submittedName>
        <fullName evidence="2">Uncharacterized protein</fullName>
    </submittedName>
</protein>
<sequence>MYVRFRPCPGTAVAMCAAPVGMLLAVAGNQPFVSLVPEPRRYPTLPGILALAGFTAGAPR</sequence>
<dbReference type="AlphaFoldDB" id="A0A1C6RWF7"/>
<evidence type="ECO:0000313" key="3">
    <source>
        <dbReference type="Proteomes" id="UP000198959"/>
    </source>
</evidence>
<feature type="chain" id="PRO_5038836465" evidence="1">
    <location>
        <begin position="28"/>
        <end position="60"/>
    </location>
</feature>
<proteinExistence type="predicted"/>
<dbReference type="STRING" id="145854.GA0074692_1153"/>
<reference evidence="3" key="1">
    <citation type="submission" date="2016-06" db="EMBL/GenBank/DDBJ databases">
        <authorList>
            <person name="Varghese N."/>
            <person name="Submissions Spin"/>
        </authorList>
    </citation>
    <scope>NUCLEOTIDE SEQUENCE [LARGE SCALE GENOMIC DNA]</scope>
    <source>
        <strain evidence="3">DSM 43817</strain>
    </source>
</reference>
<name>A0A1C6RWF7_9ACTN</name>
<feature type="signal peptide" evidence="1">
    <location>
        <begin position="1"/>
        <end position="27"/>
    </location>
</feature>
<evidence type="ECO:0000256" key="1">
    <source>
        <dbReference type="SAM" id="SignalP"/>
    </source>
</evidence>
<dbReference type="EMBL" id="FMHW01000002">
    <property type="protein sequence ID" value="SCL21350.1"/>
    <property type="molecule type" value="Genomic_DNA"/>
</dbReference>
<keyword evidence="1" id="KW-0732">Signal</keyword>
<keyword evidence="3" id="KW-1185">Reference proteome</keyword>
<dbReference type="Proteomes" id="UP000198959">
    <property type="component" value="Unassembled WGS sequence"/>
</dbReference>
<evidence type="ECO:0000313" key="2">
    <source>
        <dbReference type="EMBL" id="SCL21350.1"/>
    </source>
</evidence>
<gene>
    <name evidence="2" type="ORF">GA0074692_1153</name>
</gene>
<organism evidence="2 3">
    <name type="scientific">Micromonospora pallida</name>
    <dbReference type="NCBI Taxonomy" id="145854"/>
    <lineage>
        <taxon>Bacteria</taxon>
        <taxon>Bacillati</taxon>
        <taxon>Actinomycetota</taxon>
        <taxon>Actinomycetes</taxon>
        <taxon>Micromonosporales</taxon>
        <taxon>Micromonosporaceae</taxon>
        <taxon>Micromonospora</taxon>
    </lineage>
</organism>
<accession>A0A1C6RWF7</accession>